<gene>
    <name evidence="1" type="ORF">NSA58_14135</name>
</gene>
<organism evidence="1 2">
    <name type="scientific">Terrisporobacter muris</name>
    <dbReference type="NCBI Taxonomy" id="2963284"/>
    <lineage>
        <taxon>Bacteria</taxon>
        <taxon>Bacillati</taxon>
        <taxon>Bacillota</taxon>
        <taxon>Clostridia</taxon>
        <taxon>Peptostreptococcales</taxon>
        <taxon>Peptostreptococcaceae</taxon>
        <taxon>Terrisporobacter</taxon>
    </lineage>
</organism>
<keyword evidence="2" id="KW-1185">Reference proteome</keyword>
<name>A0A9X2MGZ0_9FIRM</name>
<evidence type="ECO:0000313" key="2">
    <source>
        <dbReference type="Proteomes" id="UP001140817"/>
    </source>
</evidence>
<reference evidence="1" key="1">
    <citation type="submission" date="2022-07" db="EMBL/GenBank/DDBJ databases">
        <title>Enhanced cultured diversity of the mouse gut microbiota enables custom-made synthetic communities.</title>
        <authorList>
            <person name="Afrizal A."/>
        </authorList>
    </citation>
    <scope>NUCLEOTIDE SEQUENCE</scope>
    <source>
        <strain evidence="1">DSM 29186</strain>
    </source>
</reference>
<sequence length="114" mass="13706">MIDNKLDQIRKYMINNKDGENYYEDTCNEYQIDLIKKYQFEVIKDKKNFHERICCLIVLDNIINFEISEISTNEDIINNYIEHLNYRKVEILEIVEKLIPKDANKVEFKLIAIG</sequence>
<dbReference type="RefSeq" id="WP_074079878.1">
    <property type="nucleotide sequence ID" value="NZ_JANKBY010000213.1"/>
</dbReference>
<dbReference type="Proteomes" id="UP001140817">
    <property type="component" value="Unassembled WGS sequence"/>
</dbReference>
<protein>
    <submittedName>
        <fullName evidence="1">Uncharacterized protein</fullName>
    </submittedName>
</protein>
<proteinExistence type="predicted"/>
<evidence type="ECO:0000313" key="1">
    <source>
        <dbReference type="EMBL" id="MCR1823926.1"/>
    </source>
</evidence>
<comment type="caution">
    <text evidence="1">The sequence shown here is derived from an EMBL/GenBank/DDBJ whole genome shotgun (WGS) entry which is preliminary data.</text>
</comment>
<dbReference type="EMBL" id="JANKBY010000213">
    <property type="protein sequence ID" value="MCR1823926.1"/>
    <property type="molecule type" value="Genomic_DNA"/>
</dbReference>
<accession>A0A9X2MGZ0</accession>
<dbReference type="AlphaFoldDB" id="A0A9X2MGZ0"/>